<dbReference type="Proteomes" id="UP001597371">
    <property type="component" value="Unassembled WGS sequence"/>
</dbReference>
<sequence>MLRSLSPLVADVQVLGPWIEGERRGIWRTVMLQSLDETTGNRFFVQQLEKDGGQVRVSTSTEIVEIGELDGAIVSYRPDAPSEAQAELLTLFLDIVPLDGEIAETYELFFTSQEPYVFGPASN</sequence>
<evidence type="ECO:0000313" key="1">
    <source>
        <dbReference type="EMBL" id="MFD2237736.1"/>
    </source>
</evidence>
<evidence type="ECO:0000313" key="2">
    <source>
        <dbReference type="Proteomes" id="UP001597371"/>
    </source>
</evidence>
<name>A0ABW5CLG7_9HYPH</name>
<keyword evidence="2" id="KW-1185">Reference proteome</keyword>
<protein>
    <submittedName>
        <fullName evidence="1">Uncharacterized protein</fullName>
    </submittedName>
</protein>
<comment type="caution">
    <text evidence="1">The sequence shown here is derived from an EMBL/GenBank/DDBJ whole genome shotgun (WGS) entry which is preliminary data.</text>
</comment>
<dbReference type="RefSeq" id="WP_209736407.1">
    <property type="nucleotide sequence ID" value="NZ_CP072611.1"/>
</dbReference>
<organism evidence="1 2">
    <name type="scientific">Aureimonas populi</name>
    <dbReference type="NCBI Taxonomy" id="1701758"/>
    <lineage>
        <taxon>Bacteria</taxon>
        <taxon>Pseudomonadati</taxon>
        <taxon>Pseudomonadota</taxon>
        <taxon>Alphaproteobacteria</taxon>
        <taxon>Hyphomicrobiales</taxon>
        <taxon>Aurantimonadaceae</taxon>
        <taxon>Aureimonas</taxon>
    </lineage>
</organism>
<proteinExistence type="predicted"/>
<dbReference type="EMBL" id="JBHUIJ010000012">
    <property type="protein sequence ID" value="MFD2237736.1"/>
    <property type="molecule type" value="Genomic_DNA"/>
</dbReference>
<gene>
    <name evidence="1" type="ORF">ACFSKQ_09705</name>
</gene>
<reference evidence="2" key="1">
    <citation type="journal article" date="2019" name="Int. J. Syst. Evol. Microbiol.">
        <title>The Global Catalogue of Microorganisms (GCM) 10K type strain sequencing project: providing services to taxonomists for standard genome sequencing and annotation.</title>
        <authorList>
            <consortium name="The Broad Institute Genomics Platform"/>
            <consortium name="The Broad Institute Genome Sequencing Center for Infectious Disease"/>
            <person name="Wu L."/>
            <person name="Ma J."/>
        </authorList>
    </citation>
    <scope>NUCLEOTIDE SEQUENCE [LARGE SCALE GENOMIC DNA]</scope>
    <source>
        <strain evidence="2">ZS-35-S2</strain>
    </source>
</reference>
<accession>A0ABW5CLG7</accession>